<sequence>MCAGKGSRLKPLTDTSQKSMILLFGKPLLEYIINGLIFAGFKNIILVVGYLKEQVKDYFKDGSKWGIKIDYVTQKKANGTGAAVLLCEDLITSDHFFLTWGDILVPYNMYKRIYDTFLNDNQDFILLANYTDDPYKGGAVFSKDGYCVDIIEKPIQGKSGSNLNNCGVFIFHREIFEVLKNIKISNRNEIELTDAIKLGILGRNWKIKLIKMNKEQFRGDFGDIDVYEQLRKDSTWLKDLF</sequence>
<dbReference type="CDD" id="cd04181">
    <property type="entry name" value="NTP_transferase"/>
    <property type="match status" value="1"/>
</dbReference>
<dbReference type="GO" id="GO:0008879">
    <property type="term" value="F:glucose-1-phosphate thymidylyltransferase activity"/>
    <property type="evidence" value="ECO:0007669"/>
    <property type="project" value="UniProtKB-EC"/>
</dbReference>
<evidence type="ECO:0000256" key="4">
    <source>
        <dbReference type="ARBA" id="ARBA00022679"/>
    </source>
</evidence>
<dbReference type="Pfam" id="PF00483">
    <property type="entry name" value="NTP_transferase"/>
    <property type="match status" value="1"/>
</dbReference>
<gene>
    <name evidence="11" type="ORF">LCGC14_0291080</name>
</gene>
<evidence type="ECO:0000256" key="8">
    <source>
        <dbReference type="ARBA" id="ARBA00049336"/>
    </source>
</evidence>
<keyword evidence="9" id="KW-1133">Transmembrane helix</keyword>
<keyword evidence="5" id="KW-0548">Nucleotidyltransferase</keyword>
<dbReference type="SUPFAM" id="SSF53448">
    <property type="entry name" value="Nucleotide-diphospho-sugar transferases"/>
    <property type="match status" value="1"/>
</dbReference>
<evidence type="ECO:0000256" key="1">
    <source>
        <dbReference type="ARBA" id="ARBA00001946"/>
    </source>
</evidence>
<accession>A0A0F9TYD2</accession>
<evidence type="ECO:0000256" key="9">
    <source>
        <dbReference type="SAM" id="Phobius"/>
    </source>
</evidence>
<keyword evidence="9" id="KW-0472">Membrane</keyword>
<proteinExistence type="inferred from homology"/>
<comment type="caution">
    <text evidence="11">The sequence shown here is derived from an EMBL/GenBank/DDBJ whole genome shotgun (WGS) entry which is preliminary data.</text>
</comment>
<keyword evidence="4" id="KW-0808">Transferase</keyword>
<dbReference type="InterPro" id="IPR005835">
    <property type="entry name" value="NTP_transferase_dom"/>
</dbReference>
<evidence type="ECO:0000259" key="10">
    <source>
        <dbReference type="Pfam" id="PF00483"/>
    </source>
</evidence>
<evidence type="ECO:0000256" key="5">
    <source>
        <dbReference type="ARBA" id="ARBA00022695"/>
    </source>
</evidence>
<dbReference type="InterPro" id="IPR029044">
    <property type="entry name" value="Nucleotide-diphossugar_trans"/>
</dbReference>
<comment type="cofactor">
    <cofactor evidence="1">
        <name>Mg(2+)</name>
        <dbReference type="ChEBI" id="CHEBI:18420"/>
    </cofactor>
</comment>
<name>A0A0F9TYD2_9ZZZZ</name>
<reference evidence="11" key="1">
    <citation type="journal article" date="2015" name="Nature">
        <title>Complex archaea that bridge the gap between prokaryotes and eukaryotes.</title>
        <authorList>
            <person name="Spang A."/>
            <person name="Saw J.H."/>
            <person name="Jorgensen S.L."/>
            <person name="Zaremba-Niedzwiedzka K."/>
            <person name="Martijn J."/>
            <person name="Lind A.E."/>
            <person name="van Eijk R."/>
            <person name="Schleper C."/>
            <person name="Guy L."/>
            <person name="Ettema T.J."/>
        </authorList>
    </citation>
    <scope>NUCLEOTIDE SEQUENCE</scope>
</reference>
<dbReference type="EMBL" id="LAZR01000173">
    <property type="protein sequence ID" value="KKN84294.1"/>
    <property type="molecule type" value="Genomic_DNA"/>
</dbReference>
<dbReference type="InterPro" id="IPR005907">
    <property type="entry name" value="G1P_thy_trans_s"/>
</dbReference>
<evidence type="ECO:0000256" key="6">
    <source>
        <dbReference type="ARBA" id="ARBA00022723"/>
    </source>
</evidence>
<comment type="similarity">
    <text evidence="2">Belongs to the glucose-1-phosphate thymidylyltransferase family.</text>
</comment>
<evidence type="ECO:0000313" key="11">
    <source>
        <dbReference type="EMBL" id="KKN84294.1"/>
    </source>
</evidence>
<evidence type="ECO:0000256" key="7">
    <source>
        <dbReference type="ARBA" id="ARBA00022842"/>
    </source>
</evidence>
<keyword evidence="6" id="KW-0479">Metal-binding</keyword>
<evidence type="ECO:0000256" key="2">
    <source>
        <dbReference type="ARBA" id="ARBA00010480"/>
    </source>
</evidence>
<feature type="transmembrane region" description="Helical" evidence="9">
    <location>
        <begin position="31"/>
        <end position="51"/>
    </location>
</feature>
<keyword evidence="7" id="KW-0460">Magnesium</keyword>
<feature type="domain" description="Nucleotidyl transferase" evidence="10">
    <location>
        <begin position="1"/>
        <end position="201"/>
    </location>
</feature>
<dbReference type="AlphaFoldDB" id="A0A0F9TYD2"/>
<comment type="catalytic activity">
    <reaction evidence="8">
        <text>dTTP + alpha-D-glucose 1-phosphate + H(+) = dTDP-alpha-D-glucose + diphosphate</text>
        <dbReference type="Rhea" id="RHEA:15225"/>
        <dbReference type="ChEBI" id="CHEBI:15378"/>
        <dbReference type="ChEBI" id="CHEBI:33019"/>
        <dbReference type="ChEBI" id="CHEBI:37568"/>
        <dbReference type="ChEBI" id="CHEBI:57477"/>
        <dbReference type="ChEBI" id="CHEBI:58601"/>
        <dbReference type="EC" id="2.7.7.24"/>
    </reaction>
</comment>
<dbReference type="EC" id="2.7.7.24" evidence="3"/>
<protein>
    <recommendedName>
        <fullName evidence="3">glucose-1-phosphate thymidylyltransferase</fullName>
        <ecNumber evidence="3">2.7.7.24</ecNumber>
    </recommendedName>
</protein>
<dbReference type="GO" id="GO:0046872">
    <property type="term" value="F:metal ion binding"/>
    <property type="evidence" value="ECO:0007669"/>
    <property type="project" value="UniProtKB-KW"/>
</dbReference>
<dbReference type="Gene3D" id="3.90.550.10">
    <property type="entry name" value="Spore Coat Polysaccharide Biosynthesis Protein SpsA, Chain A"/>
    <property type="match status" value="1"/>
</dbReference>
<evidence type="ECO:0000256" key="3">
    <source>
        <dbReference type="ARBA" id="ARBA00012461"/>
    </source>
</evidence>
<dbReference type="PANTHER" id="PTHR43532">
    <property type="entry name" value="GLUCOSE-1-PHOSPHATE THYMIDYLYLTRANSFERASE"/>
    <property type="match status" value="1"/>
</dbReference>
<organism evidence="11">
    <name type="scientific">marine sediment metagenome</name>
    <dbReference type="NCBI Taxonomy" id="412755"/>
    <lineage>
        <taxon>unclassified sequences</taxon>
        <taxon>metagenomes</taxon>
        <taxon>ecological metagenomes</taxon>
    </lineage>
</organism>
<dbReference type="PANTHER" id="PTHR43532:SF1">
    <property type="entry name" value="GLUCOSE-1-PHOSPHATE THYMIDYLYLTRANSFERASE 1"/>
    <property type="match status" value="1"/>
</dbReference>
<keyword evidence="9" id="KW-0812">Transmembrane</keyword>